<dbReference type="OrthoDB" id="2398868at2759"/>
<gene>
    <name evidence="1" type="ORF">RCL2_003119000</name>
</gene>
<sequence>MNFSEKVFLRIRFDVPYIEVKGLSLRYYGLTVNRIDNEREQVNVALVKSFIQADIPLEKVDKLKKFFPEILVNGDTIANFSRNICQLN</sequence>
<organism evidence="1 2">
    <name type="scientific">Rhizophagus clarus</name>
    <dbReference type="NCBI Taxonomy" id="94130"/>
    <lineage>
        <taxon>Eukaryota</taxon>
        <taxon>Fungi</taxon>
        <taxon>Fungi incertae sedis</taxon>
        <taxon>Mucoromycota</taxon>
        <taxon>Glomeromycotina</taxon>
        <taxon>Glomeromycetes</taxon>
        <taxon>Glomerales</taxon>
        <taxon>Glomeraceae</taxon>
        <taxon>Rhizophagus</taxon>
    </lineage>
</organism>
<dbReference type="EMBL" id="BLAL01000357">
    <property type="protein sequence ID" value="GET04898.1"/>
    <property type="molecule type" value="Genomic_DNA"/>
</dbReference>
<dbReference type="AlphaFoldDB" id="A0A8H3MGG8"/>
<protein>
    <submittedName>
        <fullName evidence="1">Uncharacterized protein</fullName>
    </submittedName>
</protein>
<name>A0A8H3MGG8_9GLOM</name>
<evidence type="ECO:0000313" key="2">
    <source>
        <dbReference type="Proteomes" id="UP000615446"/>
    </source>
</evidence>
<dbReference type="Proteomes" id="UP000615446">
    <property type="component" value="Unassembled WGS sequence"/>
</dbReference>
<comment type="caution">
    <text evidence="1">The sequence shown here is derived from an EMBL/GenBank/DDBJ whole genome shotgun (WGS) entry which is preliminary data.</text>
</comment>
<accession>A0A8H3MGG8</accession>
<reference evidence="1" key="1">
    <citation type="submission" date="2019-10" db="EMBL/GenBank/DDBJ databases">
        <title>Conservation and host-specific expression of non-tandemly repeated heterogenous ribosome RNA gene in arbuscular mycorrhizal fungi.</title>
        <authorList>
            <person name="Maeda T."/>
            <person name="Kobayashi Y."/>
            <person name="Nakagawa T."/>
            <person name="Ezawa T."/>
            <person name="Yamaguchi K."/>
            <person name="Bino T."/>
            <person name="Nishimoto Y."/>
            <person name="Shigenobu S."/>
            <person name="Kawaguchi M."/>
        </authorList>
    </citation>
    <scope>NUCLEOTIDE SEQUENCE</scope>
    <source>
        <strain evidence="1">HR1</strain>
    </source>
</reference>
<evidence type="ECO:0000313" key="1">
    <source>
        <dbReference type="EMBL" id="GET04898.1"/>
    </source>
</evidence>
<proteinExistence type="predicted"/>